<accession>A0A6J5FAG2</accession>
<sequence>MNKLNQSVASRDSDNVTRIQIEDDPPSTFPSTHAGVVKPSTSGGASLAGVLAPLAKVAKPVVTGRPVANVSALGSAAVHIPESAAMLSYLESLMPPTASEEAVSKSMSHFRSVTDELEKMGETYEGLRALLTTLTRFDHLIAGAGGAMKGLAGAAGGYVTDLTPVHFSTSEKFGNALDKAASVAGVSRAREKVLETIGKEVFEFRLTPSDDGQRYFLAPNKDKLVKPVADLLDSVEPTEIQRVRLDSAFSQLRTGGNVVASVAKTAVEALAKNPAAGAVADLVTKNMLRIPAGAIKDVAKYYLASKAGQHGLLYLLGRTDWKDRYNEAKNATLMSIGSSGIKNTLMLPLDTMRRLPDGAKRILGAKNIAETVWDVGVGSGSAAARAAFKDHLEQVGLGRNSSDGIAQLVTTLTSGALGDAGEPAVGAIAEHASEGFWKRVDGEGSKQGAITDVADKV</sequence>
<gene>
    <name evidence="2" type="ORF">LMG29542_07814</name>
</gene>
<name>A0A6J5FAG2_9BURK</name>
<dbReference type="AlphaFoldDB" id="A0A6J5FAG2"/>
<evidence type="ECO:0000256" key="1">
    <source>
        <dbReference type="SAM" id="MobiDB-lite"/>
    </source>
</evidence>
<organism evidence="2 3">
    <name type="scientific">Paraburkholderia humisilvae</name>
    <dbReference type="NCBI Taxonomy" id="627669"/>
    <lineage>
        <taxon>Bacteria</taxon>
        <taxon>Pseudomonadati</taxon>
        <taxon>Pseudomonadota</taxon>
        <taxon>Betaproteobacteria</taxon>
        <taxon>Burkholderiales</taxon>
        <taxon>Burkholderiaceae</taxon>
        <taxon>Paraburkholderia</taxon>
    </lineage>
</organism>
<dbReference type="RefSeq" id="WP_175233025.1">
    <property type="nucleotide sequence ID" value="NZ_CADIKH010000117.1"/>
</dbReference>
<evidence type="ECO:0000313" key="3">
    <source>
        <dbReference type="Proteomes" id="UP000494363"/>
    </source>
</evidence>
<keyword evidence="3" id="KW-1185">Reference proteome</keyword>
<protein>
    <submittedName>
        <fullName evidence="2">Uncharacterized protein</fullName>
    </submittedName>
</protein>
<dbReference type="EMBL" id="CADIKH010000117">
    <property type="protein sequence ID" value="CAB3774437.1"/>
    <property type="molecule type" value="Genomic_DNA"/>
</dbReference>
<evidence type="ECO:0000313" key="2">
    <source>
        <dbReference type="EMBL" id="CAB3774437.1"/>
    </source>
</evidence>
<feature type="compositionally biased region" description="Polar residues" evidence="1">
    <location>
        <begin position="1"/>
        <end position="10"/>
    </location>
</feature>
<feature type="region of interest" description="Disordered" evidence="1">
    <location>
        <begin position="1"/>
        <end position="32"/>
    </location>
</feature>
<proteinExistence type="predicted"/>
<reference evidence="2 3" key="1">
    <citation type="submission" date="2020-04" db="EMBL/GenBank/DDBJ databases">
        <authorList>
            <person name="De Canck E."/>
        </authorList>
    </citation>
    <scope>NUCLEOTIDE SEQUENCE [LARGE SCALE GENOMIC DNA]</scope>
    <source>
        <strain evidence="2 3">LMG 29542</strain>
    </source>
</reference>
<dbReference type="Proteomes" id="UP000494363">
    <property type="component" value="Unassembled WGS sequence"/>
</dbReference>